<name>A0A849X932_PHOVU</name>
<dbReference type="EMBL" id="JABDSI010000136">
    <property type="protein sequence ID" value="NMW42335.1"/>
    <property type="molecule type" value="Genomic_DNA"/>
</dbReference>
<proteinExistence type="predicted"/>
<evidence type="ECO:0000313" key="1">
    <source>
        <dbReference type="EMBL" id="NMW42335.1"/>
    </source>
</evidence>
<organism evidence="1 2">
    <name type="scientific">Phocaeicola vulgatus</name>
    <name type="common">Bacteroides vulgatus</name>
    <dbReference type="NCBI Taxonomy" id="821"/>
    <lineage>
        <taxon>Bacteria</taxon>
        <taxon>Pseudomonadati</taxon>
        <taxon>Bacteroidota</taxon>
        <taxon>Bacteroidia</taxon>
        <taxon>Bacteroidales</taxon>
        <taxon>Bacteroidaceae</taxon>
        <taxon>Phocaeicola</taxon>
    </lineage>
</organism>
<reference evidence="1 2" key="1">
    <citation type="submission" date="2020-04" db="EMBL/GenBank/DDBJ databases">
        <title>A novel gut-associated lysogenic phage, Bacteroides phage BV01, alters the host transcriptome and bile acid metabolism in Bacteroides vulgatus.</title>
        <authorList>
            <person name="Campbell D.E."/>
            <person name="Ly L."/>
            <person name="Ridlon J.M."/>
            <person name="Hsiao A."/>
            <person name="Degnan P.H."/>
        </authorList>
    </citation>
    <scope>NUCLEOTIDE SEQUENCE [LARGE SCALE GENOMIC DNA]</scope>
    <source>
        <strain evidence="1 2">VPI-BV8526</strain>
    </source>
</reference>
<dbReference type="Proteomes" id="UP000583639">
    <property type="component" value="Unassembled WGS sequence"/>
</dbReference>
<protein>
    <submittedName>
        <fullName evidence="1">Uncharacterized protein</fullName>
    </submittedName>
</protein>
<sequence>MNFYATIMHSLVENYGDCGMDEEIEAVKREWWNVVTENSWEYLAGEKEKFEE</sequence>
<dbReference type="RefSeq" id="WP_172770336.1">
    <property type="nucleotide sequence ID" value="NZ_CAXKYE010000004.1"/>
</dbReference>
<evidence type="ECO:0000313" key="2">
    <source>
        <dbReference type="Proteomes" id="UP000583639"/>
    </source>
</evidence>
<accession>A0A849X932</accession>
<gene>
    <name evidence="1" type="ORF">HKQ55_19940</name>
</gene>
<comment type="caution">
    <text evidence="1">The sequence shown here is derived from an EMBL/GenBank/DDBJ whole genome shotgun (WGS) entry which is preliminary data.</text>
</comment>
<dbReference type="AlphaFoldDB" id="A0A849X932"/>